<evidence type="ECO:0000313" key="1">
    <source>
        <dbReference type="EMBL" id="WVZ08289.1"/>
    </source>
</evidence>
<protein>
    <submittedName>
        <fullName evidence="1">Uncharacterized protein</fullName>
    </submittedName>
</protein>
<dbReference type="EMBL" id="CP144695">
    <property type="protein sequence ID" value="WVZ08289.1"/>
    <property type="molecule type" value="Genomic_DNA"/>
</dbReference>
<accession>A0AAQ3RUG9</accession>
<keyword evidence="2" id="KW-1185">Reference proteome</keyword>
<reference evidence="1 2" key="1">
    <citation type="journal article" date="2023" name="Life. Sci Alliance">
        <title>Evolutionary insights into 3D genome organization and epigenetic landscape of Vigna mungo.</title>
        <authorList>
            <person name="Junaid A."/>
            <person name="Singh B."/>
            <person name="Bhatia S."/>
        </authorList>
    </citation>
    <scope>NUCLEOTIDE SEQUENCE [LARGE SCALE GENOMIC DNA]</scope>
    <source>
        <strain evidence="1">Urdbean</strain>
    </source>
</reference>
<dbReference type="Proteomes" id="UP001374535">
    <property type="component" value="Chromosome 6"/>
</dbReference>
<proteinExistence type="predicted"/>
<evidence type="ECO:0000313" key="2">
    <source>
        <dbReference type="Proteomes" id="UP001374535"/>
    </source>
</evidence>
<organism evidence="1 2">
    <name type="scientific">Vigna mungo</name>
    <name type="common">Black gram</name>
    <name type="synonym">Phaseolus mungo</name>
    <dbReference type="NCBI Taxonomy" id="3915"/>
    <lineage>
        <taxon>Eukaryota</taxon>
        <taxon>Viridiplantae</taxon>
        <taxon>Streptophyta</taxon>
        <taxon>Embryophyta</taxon>
        <taxon>Tracheophyta</taxon>
        <taxon>Spermatophyta</taxon>
        <taxon>Magnoliopsida</taxon>
        <taxon>eudicotyledons</taxon>
        <taxon>Gunneridae</taxon>
        <taxon>Pentapetalae</taxon>
        <taxon>rosids</taxon>
        <taxon>fabids</taxon>
        <taxon>Fabales</taxon>
        <taxon>Fabaceae</taxon>
        <taxon>Papilionoideae</taxon>
        <taxon>50 kb inversion clade</taxon>
        <taxon>NPAAA clade</taxon>
        <taxon>indigoferoid/millettioid clade</taxon>
        <taxon>Phaseoleae</taxon>
        <taxon>Vigna</taxon>
    </lineage>
</organism>
<dbReference type="AlphaFoldDB" id="A0AAQ3RUG9"/>
<gene>
    <name evidence="1" type="ORF">V8G54_021635</name>
</gene>
<name>A0AAQ3RUG9_VIGMU</name>
<sequence length="176" mass="19001">MLGYYQTCTFHSIDNVLLLLFTGEKGHVTDVSNPSLSYQETIESSVPKETPGYGKTNMELESQIFSNRVESINRSAVTDMPEPEKLLSLAYQHDGEANELLMASTPDNQGATEGHAGLAGVNGISGKKRSFTESTLTVQSMDLMESYGGAQSKTTAESVPEDDDLLSSILGIRVVC</sequence>